<dbReference type="SUPFAM" id="SSF53448">
    <property type="entry name" value="Nucleotide-diphospho-sugar transferases"/>
    <property type="match status" value="1"/>
</dbReference>
<protein>
    <submittedName>
        <fullName evidence="3">GalNAc5-diNAcBac-PP-undecaprenol beta-1,3-glucosyltransferase</fullName>
        <ecNumber evidence="3">2.4.1.293</ecNumber>
    </submittedName>
</protein>
<keyword evidence="1" id="KW-1133">Transmembrane helix</keyword>
<dbReference type="OrthoDB" id="5291101at2"/>
<keyword evidence="1" id="KW-0472">Membrane</keyword>
<dbReference type="KEGG" id="cavi:CAV_0409"/>
<dbReference type="Pfam" id="PF00535">
    <property type="entry name" value="Glycos_transf_2"/>
    <property type="match status" value="1"/>
</dbReference>
<feature type="domain" description="Glycosyltransferase 2-like" evidence="2">
    <location>
        <begin position="6"/>
        <end position="167"/>
    </location>
</feature>
<accession>A0A222MWR0</accession>
<keyword evidence="1" id="KW-0812">Transmembrane</keyword>
<keyword evidence="3" id="KW-0808">Transferase</keyword>
<dbReference type="EC" id="2.4.1.293" evidence="3"/>
<dbReference type="Gene3D" id="3.90.550.10">
    <property type="entry name" value="Spore Coat Polysaccharide Biosynthesis Protein SpsA, Chain A"/>
    <property type="match status" value="1"/>
</dbReference>
<organism evidence="3 4">
    <name type="scientific">Campylobacter avium LMG 24591</name>
    <dbReference type="NCBI Taxonomy" id="522484"/>
    <lineage>
        <taxon>Bacteria</taxon>
        <taxon>Pseudomonadati</taxon>
        <taxon>Campylobacterota</taxon>
        <taxon>Epsilonproteobacteria</taxon>
        <taxon>Campylobacterales</taxon>
        <taxon>Campylobacteraceae</taxon>
        <taxon>Campylobacter</taxon>
    </lineage>
</organism>
<name>A0A222MWR0_9BACT</name>
<gene>
    <name evidence="3" type="primary">pglI</name>
    <name evidence="3" type="ORF">CAV_0409</name>
</gene>
<proteinExistence type="predicted"/>
<dbReference type="CDD" id="cd00761">
    <property type="entry name" value="Glyco_tranf_GTA_type"/>
    <property type="match status" value="1"/>
</dbReference>
<dbReference type="PANTHER" id="PTHR22916">
    <property type="entry name" value="GLYCOSYLTRANSFERASE"/>
    <property type="match status" value="1"/>
</dbReference>
<evidence type="ECO:0000313" key="3">
    <source>
        <dbReference type="EMBL" id="ASQ30076.1"/>
    </source>
</evidence>
<dbReference type="RefSeq" id="WP_094324862.1">
    <property type="nucleotide sequence ID" value="NZ_CP022347.1"/>
</dbReference>
<keyword evidence="3" id="KW-0328">Glycosyltransferase</keyword>
<dbReference type="InterPro" id="IPR029044">
    <property type="entry name" value="Nucleotide-diphossugar_trans"/>
</dbReference>
<evidence type="ECO:0000256" key="1">
    <source>
        <dbReference type="SAM" id="Phobius"/>
    </source>
</evidence>
<evidence type="ECO:0000313" key="4">
    <source>
        <dbReference type="Proteomes" id="UP000201169"/>
    </source>
</evidence>
<feature type="transmembrane region" description="Helical" evidence="1">
    <location>
        <begin position="279"/>
        <end position="301"/>
    </location>
</feature>
<keyword evidence="4" id="KW-1185">Reference proteome</keyword>
<dbReference type="GO" id="GO:0016758">
    <property type="term" value="F:hexosyltransferase activity"/>
    <property type="evidence" value="ECO:0007669"/>
    <property type="project" value="UniProtKB-ARBA"/>
</dbReference>
<dbReference type="PANTHER" id="PTHR22916:SF3">
    <property type="entry name" value="UDP-GLCNAC:BETAGAL BETA-1,3-N-ACETYLGLUCOSAMINYLTRANSFERASE-LIKE PROTEIN 1"/>
    <property type="match status" value="1"/>
</dbReference>
<sequence length="309" mass="35874">MKPFLSVLICTYNRSKLLKKAILSVLKQDFKDFELIISDDFSSDDTKEVVATLMKEDARIKFVQNESYKKGPNGNKNNALDNAVGDFVMFLDDDDELLEGAISSLVQKARLGYSHIFGNCLVEEKGILKQEFSGKGLDKEEEISKKDFLLGKFYGEFLSIFKRSLLENKRFNDELYGNEAVLWVNLYKEKSLYIHKALRIYRINREDSVTKSAFKNAARVYLGYLELAKILENELKDDKDYKKACAIYYKMAAYYAKLAKMYKKMFYCLYKSLRIRPNLPAFLLLFVSFLPNKAIAFLSSIRVRMRCKN</sequence>
<dbReference type="Proteomes" id="UP000201169">
    <property type="component" value="Chromosome"/>
</dbReference>
<reference evidence="3 4" key="1">
    <citation type="submission" date="2017-07" db="EMBL/GenBank/DDBJ databases">
        <title>Analysis of two Campylobacter avium genomes and identification of a novel hippuricase gene.</title>
        <authorList>
            <person name="Miller W.G."/>
            <person name="Chapman M.H."/>
            <person name="Yee E."/>
            <person name="Revez J."/>
            <person name="Bono J.L."/>
            <person name="Rossi M."/>
        </authorList>
    </citation>
    <scope>NUCLEOTIDE SEQUENCE [LARGE SCALE GENOMIC DNA]</scope>
    <source>
        <strain evidence="3 4">LMG 24591</strain>
    </source>
</reference>
<dbReference type="AlphaFoldDB" id="A0A222MWR0"/>
<dbReference type="InterPro" id="IPR001173">
    <property type="entry name" value="Glyco_trans_2-like"/>
</dbReference>
<evidence type="ECO:0000259" key="2">
    <source>
        <dbReference type="Pfam" id="PF00535"/>
    </source>
</evidence>
<dbReference type="EMBL" id="CP022347">
    <property type="protein sequence ID" value="ASQ30076.1"/>
    <property type="molecule type" value="Genomic_DNA"/>
</dbReference>